<dbReference type="SMART" id="SM00710">
    <property type="entry name" value="PbH1"/>
    <property type="match status" value="7"/>
</dbReference>
<name>A0A6C2USK8_9BACT</name>
<dbReference type="GO" id="GO:0000272">
    <property type="term" value="P:polysaccharide catabolic process"/>
    <property type="evidence" value="ECO:0007669"/>
    <property type="project" value="InterPro"/>
</dbReference>
<keyword evidence="1" id="KW-0732">Signal</keyword>
<organism evidence="2 3">
    <name type="scientific">Pontiella sulfatireligans</name>
    <dbReference type="NCBI Taxonomy" id="2750658"/>
    <lineage>
        <taxon>Bacteria</taxon>
        <taxon>Pseudomonadati</taxon>
        <taxon>Kiritimatiellota</taxon>
        <taxon>Kiritimatiellia</taxon>
        <taxon>Kiritimatiellales</taxon>
        <taxon>Pontiellaceae</taxon>
        <taxon>Pontiella</taxon>
    </lineage>
</organism>
<dbReference type="SUPFAM" id="SSF51126">
    <property type="entry name" value="Pectin lyase-like"/>
    <property type="match status" value="4"/>
</dbReference>
<protein>
    <recommendedName>
        <fullName evidence="4">Pectate lyase C</fullName>
    </recommendedName>
</protein>
<dbReference type="InterPro" id="IPR036439">
    <property type="entry name" value="Dockerin_dom_sf"/>
</dbReference>
<dbReference type="PANTHER" id="PTHR14695:SF4">
    <property type="entry name" value="PROTEIN NESSUN DORMA"/>
    <property type="match status" value="1"/>
</dbReference>
<dbReference type="Proteomes" id="UP000346198">
    <property type="component" value="Unassembled WGS sequence"/>
</dbReference>
<dbReference type="InterPro" id="IPR045140">
    <property type="entry name" value="SHCBP1-like"/>
</dbReference>
<feature type="chain" id="PRO_5025628277" description="Pectate lyase C" evidence="1">
    <location>
        <begin position="25"/>
        <end position="1658"/>
    </location>
</feature>
<dbReference type="RefSeq" id="WP_136063637.1">
    <property type="nucleotide sequence ID" value="NZ_CAAHFH010000002.1"/>
</dbReference>
<dbReference type="Pfam" id="PF00404">
    <property type="entry name" value="Dockerin_1"/>
    <property type="match status" value="1"/>
</dbReference>
<dbReference type="SUPFAM" id="SSF63446">
    <property type="entry name" value="Type I dockerin domain"/>
    <property type="match status" value="1"/>
</dbReference>
<feature type="signal peptide" evidence="1">
    <location>
        <begin position="1"/>
        <end position="24"/>
    </location>
</feature>
<proteinExistence type="predicted"/>
<dbReference type="Gene3D" id="2.160.20.10">
    <property type="entry name" value="Single-stranded right-handed beta-helix, Pectin lyase-like"/>
    <property type="match status" value="3"/>
</dbReference>
<gene>
    <name evidence="2" type="ORF">SCARR_04323</name>
</gene>
<dbReference type="InterPro" id="IPR006626">
    <property type="entry name" value="PbH1"/>
</dbReference>
<keyword evidence="3" id="KW-1185">Reference proteome</keyword>
<evidence type="ECO:0000313" key="2">
    <source>
        <dbReference type="EMBL" id="VGO22241.1"/>
    </source>
</evidence>
<evidence type="ECO:0000256" key="1">
    <source>
        <dbReference type="SAM" id="SignalP"/>
    </source>
</evidence>
<dbReference type="InterPro" id="IPR011050">
    <property type="entry name" value="Pectin_lyase_fold/virulence"/>
</dbReference>
<sequence>MKNWINKIITAAAAILLTASAAQSAELTVDTAYGDTTSGWGATAFATIQAAVTAADDGDTINVAAGTYTEQLSVDKSIALVGVGSDSTLIQPAAGLNAIDLTTSGSAGNVCALTLDGVGLIVSGAGKGINAGNLSYVSITLDDSVINYGEASIGILLGTPGSGGSGSHNAIALANSRIECVATSASSYSKGIGWYYSSESTLDVTDSTITSGHYAIRLDCPGLVANIHGSTLTGYAAFNLNNTDSTINIDECTLTGRTFWPSSDGNNDYGTLVMQDGAVRTTVNVTHSTIANEFVGAGATSYETLILSTATGSQPAGDRNNKVYLDAATVLTNANRTYAPSDVQLCGIGDHWYIDGVEQANPLSPGQTILYVSTTGSDANDGLMPTTAKLTIQAAVTAAPVGYTIQIAPGTYTAAVTSVPRTVTLVGAGPAETILLPAAGSNAITMDTSGSSGDVLGLTLKDIGLTVSGAGRGIQMGDLSYTSLVLDNTTVNYGEIGRGISFGFADSGNSNNVISLLNSRLLCAATGSSSMANRGISFYHSANSILNITDSTVTAGHYALTLNSPGLVANIDGSTLTGFAALNLHNTGSTINVVNSTLTGRTFWSPISNNYGAVAFDSAINTRVNLTGSTLVNEWAGTGTSYESLIQDCCNSGNTAYLDSTTVLNNTNRDYAPYSVRGNLKWYIDGVEQSIATNPDKYVNDSIGDDSNSGDYPALAKKTIKAAINAAVPGDTIKVAAGTYAEVGQIVIDKDLTIAGAGMASTIFNATGDTASSGDLRGWWFVQAGVNLELSGMTLDGNGYLIFQGIRHLGLGSIDDVAFANILYGDYGGFAVGAGNGGIGDLDITNSSFTNIGRVGVLYYGTGGLFSGNTYTGKGVGDWLDYALDIGAGANVVVSDNLITGCSGIASSDDSVSCGVLVSDLYGSGTAAEITGNTITGNLNGIMVGYNDTDASIANASMNDLSGNGTAFSSKPATIVDGSLNWFGAEDPDFVALVDGPVEVSPWWADEAMTLLKYADDSTIAEDMTVDPGETVIVGGTMSVSNGATVTVNNGTLCADSLDLVAGAALVVINGELELTGANGQPAILAGSFTIFDSWGSIYFDANAELEGDTIALVSHLVFADGVELAVSGGLTLDGCVLEAEENGSYSVVVSNSASLTMVRNEVLDCSSFAVATGDALIKDNLFENGLIVTEEADGAEVFHNIFTDEADLTDNGANTVLASDGWDNLSAGEVTTNNLGLTLADADAEGNVYIQPGDALAVSLDLSDLNVPVSGVDALMGFDTLFLGDTGTVTVTDGAAWTFDIYESLGLGDATYGQIDKSIGVDVISIEGTTDDSTVLGLDFTTTDEEGVTKVFFRVGADGDVPADTRLTSAPDGNPVYVSPFTMNSGYVTIDGTAPVSSLFMGFQDQGSGDVDVFDPAVLTQQGIVYITIDATDELSGLAGSTLTLVNQGPDANILLPTLTSSHTEGELDASYSWALVVDAATPNGIYDVELVVSDRSGNTTTNTATIEVNKTQVALNVELTGAIAGTFSRDVTLVMTDAGSAVMGIRVETLEFIGGVATLSMLQVPAGVAAISADTDWTLRSRQTLVYDGDGQTSAALVLTGGDLNNDNIVDMLDFARLRYFYNLETPEADIDGDGWVNMTDYGLLQYNWYLSGDAE</sequence>
<dbReference type="EMBL" id="CAAHFH010000002">
    <property type="protein sequence ID" value="VGO22241.1"/>
    <property type="molecule type" value="Genomic_DNA"/>
</dbReference>
<evidence type="ECO:0000313" key="3">
    <source>
        <dbReference type="Proteomes" id="UP000346198"/>
    </source>
</evidence>
<dbReference type="GO" id="GO:0004553">
    <property type="term" value="F:hydrolase activity, hydrolyzing O-glycosyl compounds"/>
    <property type="evidence" value="ECO:0007669"/>
    <property type="project" value="InterPro"/>
</dbReference>
<dbReference type="InterPro" id="IPR002105">
    <property type="entry name" value="Dockerin_1_rpt"/>
</dbReference>
<dbReference type="PANTHER" id="PTHR14695">
    <property type="entry name" value="SHC SH2-DOMAIN BINDING PROTEIN 1-RELATED"/>
    <property type="match status" value="1"/>
</dbReference>
<dbReference type="InterPro" id="IPR012334">
    <property type="entry name" value="Pectin_lyas_fold"/>
</dbReference>
<evidence type="ECO:0008006" key="4">
    <source>
        <dbReference type="Google" id="ProtNLM"/>
    </source>
</evidence>
<reference evidence="2 3" key="1">
    <citation type="submission" date="2019-04" db="EMBL/GenBank/DDBJ databases">
        <authorList>
            <person name="Van Vliet M D."/>
        </authorList>
    </citation>
    <scope>NUCLEOTIDE SEQUENCE [LARGE SCALE GENOMIC DNA]</scope>
    <source>
        <strain evidence="2 3">F21</strain>
    </source>
</reference>
<dbReference type="Gene3D" id="1.10.1330.10">
    <property type="entry name" value="Dockerin domain"/>
    <property type="match status" value="1"/>
</dbReference>
<accession>A0A6C2USK8</accession>